<feature type="compositionally biased region" description="Low complexity" evidence="1">
    <location>
        <begin position="176"/>
        <end position="192"/>
    </location>
</feature>
<accession>A0ABV0J813</accession>
<dbReference type="InterPro" id="IPR001482">
    <property type="entry name" value="T2SS/T4SS_dom"/>
</dbReference>
<feature type="compositionally biased region" description="Low complexity" evidence="1">
    <location>
        <begin position="131"/>
        <end position="140"/>
    </location>
</feature>
<name>A0ABV0J813_9CYAN</name>
<evidence type="ECO:0008006" key="6">
    <source>
        <dbReference type="Google" id="ProtNLM"/>
    </source>
</evidence>
<evidence type="ECO:0000259" key="2">
    <source>
        <dbReference type="Pfam" id="PF00437"/>
    </source>
</evidence>
<evidence type="ECO:0000313" key="4">
    <source>
        <dbReference type="EMBL" id="MEP0817905.1"/>
    </source>
</evidence>
<dbReference type="Gene3D" id="3.30.450.90">
    <property type="match status" value="1"/>
</dbReference>
<reference evidence="4 5" key="1">
    <citation type="submission" date="2022-04" db="EMBL/GenBank/DDBJ databases">
        <title>Positive selection, recombination, and allopatry shape intraspecific diversity of widespread and dominant cyanobacteria.</title>
        <authorList>
            <person name="Wei J."/>
            <person name="Shu W."/>
            <person name="Hu C."/>
        </authorList>
    </citation>
    <scope>NUCLEOTIDE SEQUENCE [LARGE SCALE GENOMIC DNA]</scope>
    <source>
        <strain evidence="4 5">GB2-A4</strain>
    </source>
</reference>
<organism evidence="4 5">
    <name type="scientific">Trichocoleus desertorum GB2-A4</name>
    <dbReference type="NCBI Taxonomy" id="2933944"/>
    <lineage>
        <taxon>Bacteria</taxon>
        <taxon>Bacillati</taxon>
        <taxon>Cyanobacteriota</taxon>
        <taxon>Cyanophyceae</taxon>
        <taxon>Leptolyngbyales</taxon>
        <taxon>Trichocoleusaceae</taxon>
        <taxon>Trichocoleus</taxon>
    </lineage>
</organism>
<dbReference type="Proteomes" id="UP001464891">
    <property type="component" value="Unassembled WGS sequence"/>
</dbReference>
<feature type="region of interest" description="Disordered" evidence="1">
    <location>
        <begin position="1"/>
        <end position="27"/>
    </location>
</feature>
<dbReference type="InterPro" id="IPR007831">
    <property type="entry name" value="T2SS_GspE_N"/>
</dbReference>
<dbReference type="Pfam" id="PF00437">
    <property type="entry name" value="T2SSE"/>
    <property type="match status" value="1"/>
</dbReference>
<feature type="domain" description="Bacterial type II secretion system protein E" evidence="2">
    <location>
        <begin position="243"/>
        <end position="376"/>
    </location>
</feature>
<feature type="compositionally biased region" description="Polar residues" evidence="1">
    <location>
        <begin position="12"/>
        <end position="27"/>
    </location>
</feature>
<dbReference type="RefSeq" id="WP_199299033.1">
    <property type="nucleotide sequence ID" value="NZ_JAMPKM010000006.1"/>
</dbReference>
<feature type="compositionally biased region" description="Low complexity" evidence="1">
    <location>
        <begin position="199"/>
        <end position="208"/>
    </location>
</feature>
<gene>
    <name evidence="4" type="ORF">NC998_12450</name>
</gene>
<feature type="domain" description="Type II secretion system protein GspE N-terminal" evidence="3">
    <location>
        <begin position="43"/>
        <end position="115"/>
    </location>
</feature>
<dbReference type="Pfam" id="PF05157">
    <property type="entry name" value="MshEN"/>
    <property type="match status" value="1"/>
</dbReference>
<feature type="region of interest" description="Disordered" evidence="1">
    <location>
        <begin position="112"/>
        <end position="213"/>
    </location>
</feature>
<proteinExistence type="predicted"/>
<evidence type="ECO:0000259" key="3">
    <source>
        <dbReference type="Pfam" id="PF05157"/>
    </source>
</evidence>
<sequence>MASPLGDRGGRQDTSPGNHPSLSSTQSDGMAWLDSAQMFQLIDSLLPFEACLYHQVLPLSVEGSRMNLGMVNLEDTAALDYVRRILAYINCSLVPRSISSETHQKMLSAYLSHADQQKQKSQKAAPRLAQPSTPSSTSKPRPTDPSERNNQPTLVVDSPERLDIPGLKTDETEFMAPAATSPSPSKPASTKPVANSTKPSPASEISAPPEVPPTSAVPALPVLDVHPQHLSSSIEVLTALPPKNLLDELLGRVLVGGIGRLYFERQQHQGRILWSQNGVLQSVLENLPAAVFQGVINELKRLTNLPMIPVEKPRQEEVERLYQQSRLLLRFRVMPGTYGEEATLQVLRGAALKFYQQQQLANLSRDALGIAQQLQRKLDEIRDRTQTDLSLNGTPLDALPALNQLLQSVDQQLKNLNAFQATNAVDESEEDA</sequence>
<protein>
    <recommendedName>
        <fullName evidence="6">Type II secretion system protein GspE N-terminal domain-containing protein</fullName>
    </recommendedName>
</protein>
<evidence type="ECO:0000313" key="5">
    <source>
        <dbReference type="Proteomes" id="UP001464891"/>
    </source>
</evidence>
<dbReference type="EMBL" id="JAMPKM010000006">
    <property type="protein sequence ID" value="MEP0817905.1"/>
    <property type="molecule type" value="Genomic_DNA"/>
</dbReference>
<comment type="caution">
    <text evidence="4">The sequence shown here is derived from an EMBL/GenBank/DDBJ whole genome shotgun (WGS) entry which is preliminary data.</text>
</comment>
<feature type="compositionally biased region" description="Basic and acidic residues" evidence="1">
    <location>
        <begin position="158"/>
        <end position="171"/>
    </location>
</feature>
<keyword evidence="5" id="KW-1185">Reference proteome</keyword>
<evidence type="ECO:0000256" key="1">
    <source>
        <dbReference type="SAM" id="MobiDB-lite"/>
    </source>
</evidence>